<organism evidence="1">
    <name type="scientific">marine sediment metagenome</name>
    <dbReference type="NCBI Taxonomy" id="412755"/>
    <lineage>
        <taxon>unclassified sequences</taxon>
        <taxon>metagenomes</taxon>
        <taxon>ecological metagenomes</taxon>
    </lineage>
</organism>
<dbReference type="EMBL" id="BARS01020056">
    <property type="protein sequence ID" value="GAG02859.1"/>
    <property type="molecule type" value="Genomic_DNA"/>
</dbReference>
<protein>
    <submittedName>
        <fullName evidence="1">Uncharacterized protein</fullName>
    </submittedName>
</protein>
<reference evidence="1" key="1">
    <citation type="journal article" date="2014" name="Front. Microbiol.">
        <title>High frequency of phylogenetically diverse reductive dehalogenase-homologous genes in deep subseafloor sedimentary metagenomes.</title>
        <authorList>
            <person name="Kawai M."/>
            <person name="Futagami T."/>
            <person name="Toyoda A."/>
            <person name="Takaki Y."/>
            <person name="Nishi S."/>
            <person name="Hori S."/>
            <person name="Arai W."/>
            <person name="Tsubouchi T."/>
            <person name="Morono Y."/>
            <person name="Uchiyama I."/>
            <person name="Ito T."/>
            <person name="Fujiyama A."/>
            <person name="Inagaki F."/>
            <person name="Takami H."/>
        </authorList>
    </citation>
    <scope>NUCLEOTIDE SEQUENCE</scope>
    <source>
        <strain evidence="1">Expedition CK06-06</strain>
    </source>
</reference>
<dbReference type="AlphaFoldDB" id="X0UAJ8"/>
<gene>
    <name evidence="1" type="ORF">S01H1_32400</name>
</gene>
<feature type="non-terminal residue" evidence="1">
    <location>
        <position position="273"/>
    </location>
</feature>
<comment type="caution">
    <text evidence="1">The sequence shown here is derived from an EMBL/GenBank/DDBJ whole genome shotgun (WGS) entry which is preliminary data.</text>
</comment>
<name>X0UAJ8_9ZZZZ</name>
<dbReference type="Pfam" id="PF12831">
    <property type="entry name" value="FAD_oxidored"/>
    <property type="match status" value="1"/>
</dbReference>
<proteinExistence type="predicted"/>
<accession>X0UAJ8</accession>
<evidence type="ECO:0000313" key="1">
    <source>
        <dbReference type="EMBL" id="GAG02859.1"/>
    </source>
</evidence>
<sequence>FIKIVNRAIKEGAAKWTRWLDAPVKTEKDGREVTTDPEGMKYVLDMLLMEAGVDIAFHSFVHFALCDDNKIEEIDLVGKFGKQSLKAKTYIDCTGDADMAVLCDLDFLSASVGAISPGVRIGGLDTKIVREQEKARVEKHGICEPLEYEEGGFNTFGWLSLRGEGSERLYDATHVKNVCKLTIEDLTKAEIYGRDIMHRAVKKLRGREGSGYENAYITGTGTHLGLRKSRVPLTQYYMSDEDMNCDFPDSIAIGGDVASDYGYIKIPFRTLLP</sequence>
<feature type="non-terminal residue" evidence="1">
    <location>
        <position position="1"/>
    </location>
</feature>